<dbReference type="InterPro" id="IPR012318">
    <property type="entry name" value="HTH_CRP"/>
</dbReference>
<dbReference type="SMART" id="SM00419">
    <property type="entry name" value="HTH_CRP"/>
    <property type="match status" value="1"/>
</dbReference>
<dbReference type="EMBL" id="BSPK01000111">
    <property type="protein sequence ID" value="GLS67146.1"/>
    <property type="molecule type" value="Genomic_DNA"/>
</dbReference>
<dbReference type="SUPFAM" id="SSF51206">
    <property type="entry name" value="cAMP-binding domain-like"/>
    <property type="match status" value="1"/>
</dbReference>
<dbReference type="Pfam" id="PF00027">
    <property type="entry name" value="cNMP_binding"/>
    <property type="match status" value="1"/>
</dbReference>
<keyword evidence="2" id="KW-0238">DNA-binding</keyword>
<accession>A0A512J2Z4</accession>
<dbReference type="InterPro" id="IPR018490">
    <property type="entry name" value="cNMP-bd_dom_sf"/>
</dbReference>
<reference evidence="6" key="4">
    <citation type="submission" date="2023-01" db="EMBL/GenBank/DDBJ databases">
        <title>Draft genome sequence of Methylobacterium oxalidis strain NBRC 107715.</title>
        <authorList>
            <person name="Sun Q."/>
            <person name="Mori K."/>
        </authorList>
    </citation>
    <scope>NUCLEOTIDE SEQUENCE</scope>
    <source>
        <strain evidence="6">NBRC 107715</strain>
    </source>
</reference>
<keyword evidence="3" id="KW-0804">Transcription</keyword>
<dbReference type="InterPro" id="IPR036390">
    <property type="entry name" value="WH_DNA-bd_sf"/>
</dbReference>
<keyword evidence="1" id="KW-0805">Transcription regulation</keyword>
<dbReference type="GO" id="GO:0003700">
    <property type="term" value="F:DNA-binding transcription factor activity"/>
    <property type="evidence" value="ECO:0007669"/>
    <property type="project" value="TreeGrafter"/>
</dbReference>
<dbReference type="Pfam" id="PF13545">
    <property type="entry name" value="HTH_Crp_2"/>
    <property type="match status" value="1"/>
</dbReference>
<organism evidence="5 7">
    <name type="scientific">Methylobacterium oxalidis</name>
    <dbReference type="NCBI Taxonomy" id="944322"/>
    <lineage>
        <taxon>Bacteria</taxon>
        <taxon>Pseudomonadati</taxon>
        <taxon>Pseudomonadota</taxon>
        <taxon>Alphaproteobacteria</taxon>
        <taxon>Hyphomicrobiales</taxon>
        <taxon>Methylobacteriaceae</taxon>
        <taxon>Methylobacterium</taxon>
    </lineage>
</organism>
<evidence type="ECO:0000313" key="8">
    <source>
        <dbReference type="Proteomes" id="UP001156856"/>
    </source>
</evidence>
<dbReference type="InterPro" id="IPR014710">
    <property type="entry name" value="RmlC-like_jellyroll"/>
</dbReference>
<protein>
    <submittedName>
        <fullName evidence="5">Crp/Fnr family transcriptional regulator</fullName>
    </submittedName>
</protein>
<evidence type="ECO:0000259" key="4">
    <source>
        <dbReference type="PROSITE" id="PS51063"/>
    </source>
</evidence>
<dbReference type="PANTHER" id="PTHR24567:SF68">
    <property type="entry name" value="DNA-BINDING TRANSCRIPTIONAL DUAL REGULATOR CRP"/>
    <property type="match status" value="1"/>
</dbReference>
<dbReference type="InterPro" id="IPR050397">
    <property type="entry name" value="Env_Response_Regulators"/>
</dbReference>
<dbReference type="Proteomes" id="UP000321960">
    <property type="component" value="Unassembled WGS sequence"/>
</dbReference>
<dbReference type="GO" id="GO:0003677">
    <property type="term" value="F:DNA binding"/>
    <property type="evidence" value="ECO:0007669"/>
    <property type="project" value="UniProtKB-KW"/>
</dbReference>
<evidence type="ECO:0000313" key="6">
    <source>
        <dbReference type="EMBL" id="GLS67146.1"/>
    </source>
</evidence>
<name>A0A512J2Z4_9HYPH</name>
<dbReference type="Gene3D" id="1.10.10.10">
    <property type="entry name" value="Winged helix-like DNA-binding domain superfamily/Winged helix DNA-binding domain"/>
    <property type="match status" value="1"/>
</dbReference>
<evidence type="ECO:0000256" key="1">
    <source>
        <dbReference type="ARBA" id="ARBA00023015"/>
    </source>
</evidence>
<keyword evidence="8" id="KW-1185">Reference proteome</keyword>
<dbReference type="AlphaFoldDB" id="A0A512J2Z4"/>
<dbReference type="GO" id="GO:0005829">
    <property type="term" value="C:cytosol"/>
    <property type="evidence" value="ECO:0007669"/>
    <property type="project" value="TreeGrafter"/>
</dbReference>
<reference evidence="6" key="1">
    <citation type="journal article" date="2014" name="Int. J. Syst. Evol. Microbiol.">
        <title>Complete genome of a new Firmicutes species belonging to the dominant human colonic microbiota ('Ruminococcus bicirculans') reveals two chromosomes and a selective capacity to utilize plant glucans.</title>
        <authorList>
            <consortium name="NISC Comparative Sequencing Program"/>
            <person name="Wegmann U."/>
            <person name="Louis P."/>
            <person name="Goesmann A."/>
            <person name="Henrissat B."/>
            <person name="Duncan S.H."/>
            <person name="Flint H.J."/>
        </authorList>
    </citation>
    <scope>NUCLEOTIDE SEQUENCE</scope>
    <source>
        <strain evidence="6">NBRC 107715</strain>
    </source>
</reference>
<proteinExistence type="predicted"/>
<dbReference type="Proteomes" id="UP001156856">
    <property type="component" value="Unassembled WGS sequence"/>
</dbReference>
<evidence type="ECO:0000256" key="2">
    <source>
        <dbReference type="ARBA" id="ARBA00023125"/>
    </source>
</evidence>
<dbReference type="PROSITE" id="PS51063">
    <property type="entry name" value="HTH_CRP_2"/>
    <property type="match status" value="1"/>
</dbReference>
<dbReference type="EMBL" id="BJZU01000043">
    <property type="protein sequence ID" value="GEP04335.1"/>
    <property type="molecule type" value="Genomic_DNA"/>
</dbReference>
<dbReference type="Gene3D" id="2.60.120.10">
    <property type="entry name" value="Jelly Rolls"/>
    <property type="match status" value="1"/>
</dbReference>
<reference evidence="5 7" key="3">
    <citation type="submission" date="2019-07" db="EMBL/GenBank/DDBJ databases">
        <title>Whole genome shotgun sequence of Methylobacterium oxalidis NBRC 107715.</title>
        <authorList>
            <person name="Hosoyama A."/>
            <person name="Uohara A."/>
            <person name="Ohji S."/>
            <person name="Ichikawa N."/>
        </authorList>
    </citation>
    <scope>NUCLEOTIDE SEQUENCE [LARGE SCALE GENOMIC DNA]</scope>
    <source>
        <strain evidence="5 7">NBRC 107715</strain>
    </source>
</reference>
<comment type="caution">
    <text evidence="5">The sequence shown here is derived from an EMBL/GenBank/DDBJ whole genome shotgun (WGS) entry which is preliminary data.</text>
</comment>
<dbReference type="PANTHER" id="PTHR24567">
    <property type="entry name" value="CRP FAMILY TRANSCRIPTIONAL REGULATORY PROTEIN"/>
    <property type="match status" value="1"/>
</dbReference>
<feature type="domain" description="HTH crp-type" evidence="4">
    <location>
        <begin position="166"/>
        <end position="240"/>
    </location>
</feature>
<evidence type="ECO:0000313" key="7">
    <source>
        <dbReference type="Proteomes" id="UP000321960"/>
    </source>
</evidence>
<sequence>MLSMTGFAMNAPLRRSLLNGHSSNPLVRKLEGLAPLSEADRSILDQLAAGARLADPHVDLIREGSAPDAAFLVLKGIACRYKHRQDGKRQILSYLLPGDLCDPDIAHLSRIDHALGTLSACSVARIPREALLFAVERHPNVAQAFRRAKIVEEAVTREWLVNLGCRSAIERIAHLFCELLLRLQAVGFAENDSFEFPVTQVELGDTTGLSNVHVNRTLQELRRQGLIATGQRRLIILDLPRLRALAEFQAGYLQPAVGTDLCTAH</sequence>
<evidence type="ECO:0000313" key="5">
    <source>
        <dbReference type="EMBL" id="GEP04335.1"/>
    </source>
</evidence>
<dbReference type="CDD" id="cd00038">
    <property type="entry name" value="CAP_ED"/>
    <property type="match status" value="1"/>
</dbReference>
<dbReference type="SUPFAM" id="SSF46785">
    <property type="entry name" value="Winged helix' DNA-binding domain"/>
    <property type="match status" value="1"/>
</dbReference>
<evidence type="ECO:0000256" key="3">
    <source>
        <dbReference type="ARBA" id="ARBA00023163"/>
    </source>
</evidence>
<gene>
    <name evidence="6" type="ORF">GCM10007888_55290</name>
    <name evidence="5" type="ORF">MOX02_23730</name>
</gene>
<dbReference type="InterPro" id="IPR000595">
    <property type="entry name" value="cNMP-bd_dom"/>
</dbReference>
<dbReference type="InterPro" id="IPR036388">
    <property type="entry name" value="WH-like_DNA-bd_sf"/>
</dbReference>
<reference evidence="8" key="2">
    <citation type="journal article" date="2019" name="Int. J. Syst. Evol. Microbiol.">
        <title>The Global Catalogue of Microorganisms (GCM) 10K type strain sequencing project: providing services to taxonomists for standard genome sequencing and annotation.</title>
        <authorList>
            <consortium name="The Broad Institute Genomics Platform"/>
            <consortium name="The Broad Institute Genome Sequencing Center for Infectious Disease"/>
            <person name="Wu L."/>
            <person name="Ma J."/>
        </authorList>
    </citation>
    <scope>NUCLEOTIDE SEQUENCE [LARGE SCALE GENOMIC DNA]</scope>
    <source>
        <strain evidence="8">NBRC 107715</strain>
    </source>
</reference>